<comment type="function">
    <text evidence="10 11">Involved in cell wall formation. Catalyzes the final step in the synthesis of UDP-N-acetylmuramoyl-pentapeptide, the precursor of murein.</text>
</comment>
<dbReference type="Gene3D" id="3.90.190.20">
    <property type="entry name" value="Mur ligase, C-terminal domain"/>
    <property type="match status" value="1"/>
</dbReference>
<comment type="catalytic activity">
    <reaction evidence="10 11">
        <text>D-alanyl-D-alanine + UDP-N-acetyl-alpha-D-muramoyl-L-alanyl-gamma-D-glutamyl-meso-2,6-diaminopimelate + ATP = UDP-N-acetyl-alpha-D-muramoyl-L-alanyl-gamma-D-glutamyl-meso-2,6-diaminopimeloyl-D-alanyl-D-alanine + ADP + phosphate + H(+)</text>
        <dbReference type="Rhea" id="RHEA:28374"/>
        <dbReference type="ChEBI" id="CHEBI:15378"/>
        <dbReference type="ChEBI" id="CHEBI:30616"/>
        <dbReference type="ChEBI" id="CHEBI:43474"/>
        <dbReference type="ChEBI" id="CHEBI:57822"/>
        <dbReference type="ChEBI" id="CHEBI:61386"/>
        <dbReference type="ChEBI" id="CHEBI:83905"/>
        <dbReference type="ChEBI" id="CHEBI:456216"/>
        <dbReference type="EC" id="6.3.2.10"/>
    </reaction>
</comment>
<comment type="subcellular location">
    <subcellularLocation>
        <location evidence="10 11">Cytoplasm</location>
    </subcellularLocation>
</comment>
<dbReference type="HAMAP" id="MF_02019">
    <property type="entry name" value="MurF"/>
    <property type="match status" value="1"/>
</dbReference>
<evidence type="ECO:0000256" key="10">
    <source>
        <dbReference type="HAMAP-Rule" id="MF_02019"/>
    </source>
</evidence>
<dbReference type="EC" id="6.3.2.10" evidence="10 11"/>
<evidence type="ECO:0000256" key="4">
    <source>
        <dbReference type="ARBA" id="ARBA00022741"/>
    </source>
</evidence>
<protein>
    <recommendedName>
        <fullName evidence="10 11">UDP-N-acetylmuramoyl-tripeptide--D-alanyl-D-alanine ligase</fullName>
        <ecNumber evidence="10 11">6.3.2.10</ecNumber>
    </recommendedName>
    <alternativeName>
        <fullName evidence="10">D-alanyl-D-alanine-adding enzyme</fullName>
    </alternativeName>
</protein>
<dbReference type="Gene3D" id="3.40.1390.10">
    <property type="entry name" value="MurE/MurF, N-terminal domain"/>
    <property type="match status" value="1"/>
</dbReference>
<feature type="binding site" evidence="10">
    <location>
        <begin position="112"/>
        <end position="118"/>
    </location>
    <ligand>
        <name>ATP</name>
        <dbReference type="ChEBI" id="CHEBI:30616"/>
    </ligand>
</feature>
<feature type="domain" description="Mur ligase C-terminal" evidence="13">
    <location>
        <begin position="320"/>
        <end position="441"/>
    </location>
</feature>
<organism evidence="15">
    <name type="scientific">[Clostridium] nexile</name>
    <dbReference type="NCBI Taxonomy" id="29361"/>
    <lineage>
        <taxon>Bacteria</taxon>
        <taxon>Bacillati</taxon>
        <taxon>Bacillota</taxon>
        <taxon>Clostridia</taxon>
        <taxon>Lachnospirales</taxon>
        <taxon>Lachnospiraceae</taxon>
        <taxon>Tyzzerella</taxon>
    </lineage>
</organism>
<keyword evidence="7 10" id="KW-0573">Peptidoglycan synthesis</keyword>
<dbReference type="InterPro" id="IPR036565">
    <property type="entry name" value="Mur-like_cat_sf"/>
</dbReference>
<dbReference type="GO" id="GO:0047480">
    <property type="term" value="F:UDP-N-acetylmuramoyl-tripeptide-D-alanyl-D-alanine ligase activity"/>
    <property type="evidence" value="ECO:0007669"/>
    <property type="project" value="UniProtKB-UniRule"/>
</dbReference>
<dbReference type="InterPro" id="IPR036615">
    <property type="entry name" value="Mur_ligase_C_dom_sf"/>
</dbReference>
<dbReference type="SUPFAM" id="SSF53623">
    <property type="entry name" value="MurD-like peptide ligases, catalytic domain"/>
    <property type="match status" value="1"/>
</dbReference>
<keyword evidence="6 10" id="KW-0133">Cell shape</keyword>
<keyword evidence="3 10" id="KW-0132">Cell division</keyword>
<dbReference type="AlphaFoldDB" id="A0A6N2V4F1"/>
<dbReference type="PANTHER" id="PTHR43024">
    <property type="entry name" value="UDP-N-ACETYLMURAMOYL-TRIPEPTIDE--D-ALANYL-D-ALANINE LIGASE"/>
    <property type="match status" value="1"/>
</dbReference>
<dbReference type="UniPathway" id="UPA00219"/>
<dbReference type="GO" id="GO:0005524">
    <property type="term" value="F:ATP binding"/>
    <property type="evidence" value="ECO:0007669"/>
    <property type="project" value="UniProtKB-UniRule"/>
</dbReference>
<reference evidence="15" key="1">
    <citation type="submission" date="2019-11" db="EMBL/GenBank/DDBJ databases">
        <authorList>
            <person name="Feng L."/>
        </authorList>
    </citation>
    <scope>NUCLEOTIDE SEQUENCE</scope>
    <source>
        <strain evidence="15">CnexileLFYP112</strain>
    </source>
</reference>
<evidence type="ECO:0000256" key="9">
    <source>
        <dbReference type="ARBA" id="ARBA00023316"/>
    </source>
</evidence>
<comment type="similarity">
    <text evidence="10">Belongs to the MurCDEF family. MurF subfamily.</text>
</comment>
<dbReference type="Pfam" id="PF02875">
    <property type="entry name" value="Mur_ligase_C"/>
    <property type="match status" value="1"/>
</dbReference>
<dbReference type="EMBL" id="CACRTG010000021">
    <property type="protein sequence ID" value="VYT24373.1"/>
    <property type="molecule type" value="Genomic_DNA"/>
</dbReference>
<dbReference type="GO" id="GO:0005737">
    <property type="term" value="C:cytoplasm"/>
    <property type="evidence" value="ECO:0007669"/>
    <property type="project" value="UniProtKB-SubCell"/>
</dbReference>
<keyword evidence="9 10" id="KW-0961">Cell wall biogenesis/degradation</keyword>
<dbReference type="GO" id="GO:0071555">
    <property type="term" value="P:cell wall organization"/>
    <property type="evidence" value="ECO:0007669"/>
    <property type="project" value="UniProtKB-KW"/>
</dbReference>
<dbReference type="GO" id="GO:0009252">
    <property type="term" value="P:peptidoglycan biosynthetic process"/>
    <property type="evidence" value="ECO:0007669"/>
    <property type="project" value="UniProtKB-UniRule"/>
</dbReference>
<comment type="pathway">
    <text evidence="10 11">Cell wall biogenesis; peptidoglycan biosynthesis.</text>
</comment>
<sequence length="459" mass="50278">MKHMSLQEITAACHGQYFGGEAVSHIEVAGVAIDSRKIEKDWLFIPIKGARVDGHSFIPQVMEKGALCTLSEVVLENVSHPYILVDSCEQALKDIAEHYRKALDIKVVGITGSVGKTSTKEMIASVLEQKYHVLKTAGNFNNEIGLPLTIFNIRDEHEIAVLEMGINHFGEMHRLAKMARPDICVITNIGLCHLENLIDRDGILKAKTEMFDFMQPDAKIILNGDDDKLITVTDVKGQTPMFFGLSTELDAFADNIHTHSLKGVSCTLHLGDNCIDTMIPIPGNHMVYNALAGALVGRELGLTAEEIKKGIESLTPVSGRNNMILTDSLLIIDDCYNANPVSTKASIDVLSGAETRKVAILGDMFELGEDEKELHRQVGVHASEKGIDLVICIGELSKATAAGAEELSAGNQVVHFDTKADFFTKMNELLHKDDTILVKASHGMEFPEIVTRLQELTLK</sequence>
<evidence type="ECO:0000259" key="14">
    <source>
        <dbReference type="Pfam" id="PF08245"/>
    </source>
</evidence>
<keyword evidence="1 10" id="KW-0963">Cytoplasm</keyword>
<keyword evidence="4 10" id="KW-0547">Nucleotide-binding</keyword>
<evidence type="ECO:0000256" key="5">
    <source>
        <dbReference type="ARBA" id="ARBA00022840"/>
    </source>
</evidence>
<evidence type="ECO:0000313" key="15">
    <source>
        <dbReference type="EMBL" id="VYT24373.1"/>
    </source>
</evidence>
<dbReference type="PANTHER" id="PTHR43024:SF1">
    <property type="entry name" value="UDP-N-ACETYLMURAMOYL-TRIPEPTIDE--D-ALANYL-D-ALANINE LIGASE"/>
    <property type="match status" value="1"/>
</dbReference>
<dbReference type="InterPro" id="IPR035911">
    <property type="entry name" value="MurE/MurF_N"/>
</dbReference>
<evidence type="ECO:0000259" key="13">
    <source>
        <dbReference type="Pfam" id="PF02875"/>
    </source>
</evidence>
<feature type="domain" description="Mur ligase N-terminal catalytic" evidence="12">
    <location>
        <begin position="28"/>
        <end position="99"/>
    </location>
</feature>
<keyword evidence="2 10" id="KW-0436">Ligase</keyword>
<dbReference type="NCBIfam" id="TIGR01143">
    <property type="entry name" value="murF"/>
    <property type="match status" value="1"/>
</dbReference>
<accession>A0A6N2V4F1</accession>
<gene>
    <name evidence="10 15" type="primary">murF</name>
    <name evidence="15" type="ORF">CNLFYP112_02447</name>
</gene>
<proteinExistence type="inferred from homology"/>
<dbReference type="Pfam" id="PF01225">
    <property type="entry name" value="Mur_ligase"/>
    <property type="match status" value="1"/>
</dbReference>
<evidence type="ECO:0000256" key="1">
    <source>
        <dbReference type="ARBA" id="ARBA00022490"/>
    </source>
</evidence>
<keyword evidence="8 10" id="KW-0131">Cell cycle</keyword>
<keyword evidence="5 10" id="KW-0067">ATP-binding</keyword>
<evidence type="ECO:0000256" key="2">
    <source>
        <dbReference type="ARBA" id="ARBA00022598"/>
    </source>
</evidence>
<evidence type="ECO:0000259" key="12">
    <source>
        <dbReference type="Pfam" id="PF01225"/>
    </source>
</evidence>
<evidence type="ECO:0000256" key="6">
    <source>
        <dbReference type="ARBA" id="ARBA00022960"/>
    </source>
</evidence>
<dbReference type="InterPro" id="IPR005863">
    <property type="entry name" value="UDP-N-AcMur_synth"/>
</dbReference>
<dbReference type="InterPro" id="IPR000713">
    <property type="entry name" value="Mur_ligase_N"/>
</dbReference>
<evidence type="ECO:0000256" key="3">
    <source>
        <dbReference type="ARBA" id="ARBA00022618"/>
    </source>
</evidence>
<dbReference type="GO" id="GO:0051301">
    <property type="term" value="P:cell division"/>
    <property type="evidence" value="ECO:0007669"/>
    <property type="project" value="UniProtKB-KW"/>
</dbReference>
<name>A0A6N2V4F1_9FIRM</name>
<dbReference type="GO" id="GO:0008360">
    <property type="term" value="P:regulation of cell shape"/>
    <property type="evidence" value="ECO:0007669"/>
    <property type="project" value="UniProtKB-KW"/>
</dbReference>
<dbReference type="InterPro" id="IPR004101">
    <property type="entry name" value="Mur_ligase_C"/>
</dbReference>
<dbReference type="SUPFAM" id="SSF53244">
    <property type="entry name" value="MurD-like peptide ligases, peptide-binding domain"/>
    <property type="match status" value="1"/>
</dbReference>
<dbReference type="InterPro" id="IPR013221">
    <property type="entry name" value="Mur_ligase_cen"/>
</dbReference>
<dbReference type="Pfam" id="PF08245">
    <property type="entry name" value="Mur_ligase_M"/>
    <property type="match status" value="1"/>
</dbReference>
<dbReference type="SUPFAM" id="SSF63418">
    <property type="entry name" value="MurE/MurF N-terminal domain"/>
    <property type="match status" value="1"/>
</dbReference>
<evidence type="ECO:0000256" key="11">
    <source>
        <dbReference type="RuleBase" id="RU004136"/>
    </source>
</evidence>
<dbReference type="InterPro" id="IPR051046">
    <property type="entry name" value="MurCDEF_CellWall_CoF430Synth"/>
</dbReference>
<evidence type="ECO:0000256" key="7">
    <source>
        <dbReference type="ARBA" id="ARBA00022984"/>
    </source>
</evidence>
<dbReference type="Gene3D" id="3.40.1190.10">
    <property type="entry name" value="Mur-like, catalytic domain"/>
    <property type="match status" value="1"/>
</dbReference>
<evidence type="ECO:0000256" key="8">
    <source>
        <dbReference type="ARBA" id="ARBA00023306"/>
    </source>
</evidence>
<feature type="domain" description="Mur ligase central" evidence="14">
    <location>
        <begin position="110"/>
        <end position="296"/>
    </location>
</feature>